<reference evidence="1" key="1">
    <citation type="submission" date="2019-03" db="EMBL/GenBank/DDBJ databases">
        <title>Single cell metagenomics reveals metabolic interactions within the superorganism composed of flagellate Streblomastix strix and complex community of Bacteroidetes bacteria on its surface.</title>
        <authorList>
            <person name="Treitli S.C."/>
            <person name="Kolisko M."/>
            <person name="Husnik F."/>
            <person name="Keeling P."/>
            <person name="Hampl V."/>
        </authorList>
    </citation>
    <scope>NUCLEOTIDE SEQUENCE</scope>
    <source>
        <strain evidence="1">STM</strain>
    </source>
</reference>
<proteinExistence type="predicted"/>
<evidence type="ECO:0000313" key="1">
    <source>
        <dbReference type="EMBL" id="KAA6336098.1"/>
    </source>
</evidence>
<name>A0A5J4RQW0_9ZZZZ</name>
<evidence type="ECO:0008006" key="2">
    <source>
        <dbReference type="Google" id="ProtNLM"/>
    </source>
</evidence>
<dbReference type="AlphaFoldDB" id="A0A5J4RQW0"/>
<accession>A0A5J4RQW0</accession>
<sequence>MKKIVLSLFIATIASMNLVYSQEKQSISTEKEGEMVAPSKPMQTIILAGQLVKYGYETNSATALIQAAELYLSAGMSEFKPVSAEKGNGIETTKEEYISHDPKQILIDARILADGDPVYLAMIDKIEKTKTRGAVGGPKSGAYRVLAHGTDSYVVKFYAKEPATVAVSGDGDTDLDLYVFDENGNLIGKDVDYSDDCIVSWNPRWTGNFVIKVVNQGNVYNHYGIATN</sequence>
<organism evidence="1">
    <name type="scientific">termite gut metagenome</name>
    <dbReference type="NCBI Taxonomy" id="433724"/>
    <lineage>
        <taxon>unclassified sequences</taxon>
        <taxon>metagenomes</taxon>
        <taxon>organismal metagenomes</taxon>
    </lineage>
</organism>
<comment type="caution">
    <text evidence="1">The sequence shown here is derived from an EMBL/GenBank/DDBJ whole genome shotgun (WGS) entry which is preliminary data.</text>
</comment>
<dbReference type="EMBL" id="SNRY01000828">
    <property type="protein sequence ID" value="KAA6336098.1"/>
    <property type="molecule type" value="Genomic_DNA"/>
</dbReference>
<dbReference type="Gene3D" id="2.60.120.380">
    <property type="match status" value="1"/>
</dbReference>
<protein>
    <recommendedName>
        <fullName evidence="2">Peptidase C-terminal archaeal/bacterial domain-containing protein</fullName>
    </recommendedName>
</protein>
<gene>
    <name evidence="1" type="ORF">EZS27_015725</name>
</gene>